<reference evidence="3" key="1">
    <citation type="submission" date="2018-12" db="EMBL/GenBank/DDBJ databases">
        <title>Singled stranded DNA viruses identified in blackflies (Austrosimulium ungulatum) sampled in New Zealand.</title>
        <authorList>
            <person name="Kraberger S."/>
            <person name="Fontenele R.S."/>
            <person name="Schmidlin K."/>
            <person name="Walters M."/>
            <person name="Varsani A."/>
        </authorList>
    </citation>
    <scope>NUCLEOTIDE SEQUENCE [LARGE SCALE GENOMIC DNA]</scope>
    <source>
        <strain evidence="3">149</strain>
    </source>
</reference>
<protein>
    <submittedName>
        <fullName evidence="3">DNA pilot protein</fullName>
    </submittedName>
</protein>
<evidence type="ECO:0000256" key="2">
    <source>
        <dbReference type="SAM" id="MobiDB-lite"/>
    </source>
</evidence>
<feature type="coiled-coil region" evidence="1">
    <location>
        <begin position="124"/>
        <end position="151"/>
    </location>
</feature>
<evidence type="ECO:0000256" key="1">
    <source>
        <dbReference type="SAM" id="Coils"/>
    </source>
</evidence>
<name>A0A4P8PKI0_9VIRU</name>
<organism evidence="3">
    <name type="scientific">Blackfly microvirus SF02</name>
    <dbReference type="NCBI Taxonomy" id="2576452"/>
    <lineage>
        <taxon>Viruses</taxon>
        <taxon>Monodnaviria</taxon>
        <taxon>Sangervirae</taxon>
        <taxon>Phixviricota</taxon>
        <taxon>Malgrandaviricetes</taxon>
        <taxon>Petitvirales</taxon>
        <taxon>Microviridae</taxon>
        <taxon>Microvirus</taxon>
    </lineage>
</organism>
<proteinExistence type="predicted"/>
<evidence type="ECO:0000313" key="3">
    <source>
        <dbReference type="EMBL" id="QCQ85002.1"/>
    </source>
</evidence>
<dbReference type="Proteomes" id="UP000322905">
    <property type="component" value="Segment"/>
</dbReference>
<accession>A0A4P8PKI0</accession>
<feature type="region of interest" description="Disordered" evidence="2">
    <location>
        <begin position="237"/>
        <end position="257"/>
    </location>
</feature>
<dbReference type="EMBL" id="MK249206">
    <property type="protein sequence ID" value="QCQ85002.1"/>
    <property type="molecule type" value="Genomic_DNA"/>
</dbReference>
<keyword evidence="1" id="KW-0175">Coiled coil</keyword>
<sequence>MWAPLIAAGISAAGSLAGGAMSSAGSSAANNATMQFNSQEAKANRDWQERMSNTAYQRAMADMRAAGLNPILAYQQGGAGTPPGGQASAKLDNAMEGMGHGVSSAAQAGQKAIDMKNTMAQTEATTTQADLNQANSMLAAANREKSLAEATQSASQTQKNNAETAYTVEQMKNPEEYRKLMSAQAHSARSQGDLNYRQLEDNKAFGSSATGQNVGSFKRMSDSFMGWFKEHMKNYNPTNPGSSPAGPGGDLVIDMKK</sequence>